<dbReference type="Gene3D" id="3.40.190.10">
    <property type="entry name" value="Periplasmic binding protein-like II"/>
    <property type="match status" value="1"/>
</dbReference>
<comment type="caution">
    <text evidence="6">The sequence shown here is derived from an EMBL/GenBank/DDBJ whole genome shotgun (WGS) entry which is preliminary data.</text>
</comment>
<evidence type="ECO:0000313" key="7">
    <source>
        <dbReference type="Proteomes" id="UP001629214"/>
    </source>
</evidence>
<dbReference type="SUPFAM" id="SSF53850">
    <property type="entry name" value="Periplasmic binding protein-like II"/>
    <property type="match status" value="1"/>
</dbReference>
<dbReference type="CDD" id="cd05466">
    <property type="entry name" value="PBP2_LTTR_substrate"/>
    <property type="match status" value="1"/>
</dbReference>
<comment type="similarity">
    <text evidence="1">Belongs to the LysR transcriptional regulatory family.</text>
</comment>
<dbReference type="Gene3D" id="1.10.10.10">
    <property type="entry name" value="Winged helix-like DNA-binding domain superfamily/Winged helix DNA-binding domain"/>
    <property type="match status" value="1"/>
</dbReference>
<sequence length="313" mass="34575">MDIKWIEDFLSLAATRNFSRSADHRNVTQPAFSRRIRALEAWIGAELVDRSTYPLTLTVAGKLFNDAASEAIKLLTDARNQLRSEHTAHNMLRVTAGHSLALSFFPEWLDKLNDASNEKPGTHSSFSARITATTIHDSVLALTEGECDLLLCFYHPQLPILLNPDQYEYVTVGSERVIPVSAPDKSGAPLFRLPGSKTKPTRLLAYPATSFLGRVMELILANAPQAPGLLTSYESDMAELLKRMALNGHGLAWLPQRSVEDELDEGKLVAAGGDAWSLELEIRVFRSLQNKRPALTRLWETLLALSASTSKPA</sequence>
<dbReference type="RefSeq" id="WP_408165184.1">
    <property type="nucleotide sequence ID" value="NZ_JAQQFR010000001.1"/>
</dbReference>
<protein>
    <submittedName>
        <fullName evidence="6">LysR substrate-binding domain-containing protein</fullName>
    </submittedName>
</protein>
<feature type="domain" description="HTH lysR-type" evidence="5">
    <location>
        <begin position="1"/>
        <end position="58"/>
    </location>
</feature>
<dbReference type="PANTHER" id="PTHR30126:SF2">
    <property type="entry name" value="HTH-TYPE TRANSCRIPTIONAL REGULATOR YJIE"/>
    <property type="match status" value="1"/>
</dbReference>
<dbReference type="Pfam" id="PF03466">
    <property type="entry name" value="LysR_substrate"/>
    <property type="match status" value="1"/>
</dbReference>
<evidence type="ECO:0000256" key="4">
    <source>
        <dbReference type="ARBA" id="ARBA00023163"/>
    </source>
</evidence>
<evidence type="ECO:0000259" key="5">
    <source>
        <dbReference type="PROSITE" id="PS50931"/>
    </source>
</evidence>
<dbReference type="InterPro" id="IPR005119">
    <property type="entry name" value="LysR_subst-bd"/>
</dbReference>
<keyword evidence="2" id="KW-0805">Transcription regulation</keyword>
<proteinExistence type="inferred from homology"/>
<name>A0ABW8Z3U2_9BURK</name>
<keyword evidence="7" id="KW-1185">Reference proteome</keyword>
<gene>
    <name evidence="6" type="ORF">PQR63_02030</name>
</gene>
<organism evidence="6 7">
    <name type="scientific">Herbaspirillum rhizosphaerae</name>
    <dbReference type="NCBI Taxonomy" id="346179"/>
    <lineage>
        <taxon>Bacteria</taxon>
        <taxon>Pseudomonadati</taxon>
        <taxon>Pseudomonadota</taxon>
        <taxon>Betaproteobacteria</taxon>
        <taxon>Burkholderiales</taxon>
        <taxon>Oxalobacteraceae</taxon>
        <taxon>Herbaspirillum</taxon>
    </lineage>
</organism>
<keyword evidence="4" id="KW-0804">Transcription</keyword>
<dbReference type="PROSITE" id="PS50931">
    <property type="entry name" value="HTH_LYSR"/>
    <property type="match status" value="1"/>
</dbReference>
<evidence type="ECO:0000313" key="6">
    <source>
        <dbReference type="EMBL" id="MFL9877145.1"/>
    </source>
</evidence>
<dbReference type="PRINTS" id="PR00039">
    <property type="entry name" value="HTHLYSR"/>
</dbReference>
<dbReference type="SUPFAM" id="SSF46785">
    <property type="entry name" value="Winged helix' DNA-binding domain"/>
    <property type="match status" value="1"/>
</dbReference>
<accession>A0ABW8Z3U2</accession>
<reference evidence="6 7" key="1">
    <citation type="journal article" date="2024" name="Chem. Sci.">
        <title>Discovery of megapolipeptins by genome mining of a Burkholderiales bacteria collection.</title>
        <authorList>
            <person name="Paulo B.S."/>
            <person name="Recchia M.J.J."/>
            <person name="Lee S."/>
            <person name="Fergusson C.H."/>
            <person name="Romanowski S.B."/>
            <person name="Hernandez A."/>
            <person name="Krull N."/>
            <person name="Liu D.Y."/>
            <person name="Cavanagh H."/>
            <person name="Bos A."/>
            <person name="Gray C.A."/>
            <person name="Murphy B.T."/>
            <person name="Linington R.G."/>
            <person name="Eustaquio A.S."/>
        </authorList>
    </citation>
    <scope>NUCLEOTIDE SEQUENCE [LARGE SCALE GENOMIC DNA]</scope>
    <source>
        <strain evidence="6 7">RL21-008-BIB-B</strain>
    </source>
</reference>
<dbReference type="InterPro" id="IPR036390">
    <property type="entry name" value="WH_DNA-bd_sf"/>
</dbReference>
<dbReference type="Proteomes" id="UP001629214">
    <property type="component" value="Unassembled WGS sequence"/>
</dbReference>
<evidence type="ECO:0000256" key="3">
    <source>
        <dbReference type="ARBA" id="ARBA00023125"/>
    </source>
</evidence>
<dbReference type="EMBL" id="JAQQFR010000001">
    <property type="protein sequence ID" value="MFL9877145.1"/>
    <property type="molecule type" value="Genomic_DNA"/>
</dbReference>
<dbReference type="InterPro" id="IPR000847">
    <property type="entry name" value="LysR_HTH_N"/>
</dbReference>
<evidence type="ECO:0000256" key="2">
    <source>
        <dbReference type="ARBA" id="ARBA00023015"/>
    </source>
</evidence>
<dbReference type="Pfam" id="PF00126">
    <property type="entry name" value="HTH_1"/>
    <property type="match status" value="1"/>
</dbReference>
<dbReference type="InterPro" id="IPR036388">
    <property type="entry name" value="WH-like_DNA-bd_sf"/>
</dbReference>
<dbReference type="PANTHER" id="PTHR30126">
    <property type="entry name" value="HTH-TYPE TRANSCRIPTIONAL REGULATOR"/>
    <property type="match status" value="1"/>
</dbReference>
<evidence type="ECO:0000256" key="1">
    <source>
        <dbReference type="ARBA" id="ARBA00009437"/>
    </source>
</evidence>
<keyword evidence="3" id="KW-0238">DNA-binding</keyword>